<protein>
    <recommendedName>
        <fullName evidence="2">DUF4136 domain-containing protein</fullName>
    </recommendedName>
</protein>
<organism evidence="3 4">
    <name type="scientific">Pseudoalteromonas denitrificans DSM 6059</name>
    <dbReference type="NCBI Taxonomy" id="1123010"/>
    <lineage>
        <taxon>Bacteria</taxon>
        <taxon>Pseudomonadati</taxon>
        <taxon>Pseudomonadota</taxon>
        <taxon>Gammaproteobacteria</taxon>
        <taxon>Alteromonadales</taxon>
        <taxon>Pseudoalteromonadaceae</taxon>
        <taxon>Pseudoalteromonas</taxon>
    </lineage>
</organism>
<dbReference type="EMBL" id="FOLO01000003">
    <property type="protein sequence ID" value="SFB99730.1"/>
    <property type="molecule type" value="Genomic_DNA"/>
</dbReference>
<accession>A0A1I1FRV8</accession>
<keyword evidence="4" id="KW-1185">Reference proteome</keyword>
<feature type="chain" id="PRO_5011617857" description="DUF4136 domain-containing protein" evidence="1">
    <location>
        <begin position="21"/>
        <end position="188"/>
    </location>
</feature>
<dbReference type="OrthoDB" id="118896at2"/>
<evidence type="ECO:0000313" key="4">
    <source>
        <dbReference type="Proteomes" id="UP000198862"/>
    </source>
</evidence>
<name>A0A1I1FRV8_9GAMM</name>
<gene>
    <name evidence="3" type="ORF">SAMN02745724_00670</name>
</gene>
<reference evidence="3 4" key="1">
    <citation type="submission" date="2016-10" db="EMBL/GenBank/DDBJ databases">
        <authorList>
            <person name="de Groot N.N."/>
        </authorList>
    </citation>
    <scope>NUCLEOTIDE SEQUENCE [LARGE SCALE GENOMIC DNA]</scope>
    <source>
        <strain evidence="3 4">DSM 6059</strain>
    </source>
</reference>
<dbReference type="PROSITE" id="PS51257">
    <property type="entry name" value="PROKAR_LIPOPROTEIN"/>
    <property type="match status" value="1"/>
</dbReference>
<proteinExistence type="predicted"/>
<dbReference type="RefSeq" id="WP_091979920.1">
    <property type="nucleotide sequence ID" value="NZ_FOLO01000003.1"/>
</dbReference>
<dbReference type="AlphaFoldDB" id="A0A1I1FRV8"/>
<dbReference type="Gene3D" id="3.30.160.670">
    <property type="match status" value="1"/>
</dbReference>
<evidence type="ECO:0000313" key="3">
    <source>
        <dbReference type="EMBL" id="SFB99730.1"/>
    </source>
</evidence>
<evidence type="ECO:0000256" key="1">
    <source>
        <dbReference type="SAM" id="SignalP"/>
    </source>
</evidence>
<sequence length="188" mass="20818">MKQIKIILLASIIILLTACAAPGPNVNFDKNPNINISSAKTFAWLKESKALHISAGFNPIVKVRIDKAIEQALENKGYTFVTDTSKADLAVSYTVGSRDKIQIDSYPATFQGGFGWGRGYYGRYGRIGMSTETHVRNYTQGELAIDIYDVKTKQPAWHGWATKKLTKDDKENIEGLIKLIVSSTLANF</sequence>
<feature type="signal peptide" evidence="1">
    <location>
        <begin position="1"/>
        <end position="20"/>
    </location>
</feature>
<keyword evidence="1" id="KW-0732">Signal</keyword>
<dbReference type="Pfam" id="PF13590">
    <property type="entry name" value="DUF4136"/>
    <property type="match status" value="1"/>
</dbReference>
<dbReference type="STRING" id="1123010.SAMN02745724_00670"/>
<dbReference type="Proteomes" id="UP000198862">
    <property type="component" value="Unassembled WGS sequence"/>
</dbReference>
<dbReference type="InterPro" id="IPR025411">
    <property type="entry name" value="DUF4136"/>
</dbReference>
<evidence type="ECO:0000259" key="2">
    <source>
        <dbReference type="Pfam" id="PF13590"/>
    </source>
</evidence>
<feature type="domain" description="DUF4136" evidence="2">
    <location>
        <begin position="27"/>
        <end position="188"/>
    </location>
</feature>